<evidence type="ECO:0008006" key="4">
    <source>
        <dbReference type="Google" id="ProtNLM"/>
    </source>
</evidence>
<gene>
    <name evidence="2" type="ORF">HNR67_001855</name>
</gene>
<evidence type="ECO:0000313" key="2">
    <source>
        <dbReference type="EMBL" id="MBB4675737.1"/>
    </source>
</evidence>
<dbReference type="InterPro" id="IPR024520">
    <property type="entry name" value="DUF3558"/>
</dbReference>
<keyword evidence="1" id="KW-0732">Signal</keyword>
<dbReference type="Pfam" id="PF12079">
    <property type="entry name" value="DUF3558"/>
    <property type="match status" value="1"/>
</dbReference>
<keyword evidence="3" id="KW-1185">Reference proteome</keyword>
<evidence type="ECO:0000313" key="3">
    <source>
        <dbReference type="Proteomes" id="UP000533598"/>
    </source>
</evidence>
<feature type="signal peptide" evidence="1">
    <location>
        <begin position="1"/>
        <end position="18"/>
    </location>
</feature>
<proteinExistence type="predicted"/>
<organism evidence="2 3">
    <name type="scientific">Crossiella cryophila</name>
    <dbReference type="NCBI Taxonomy" id="43355"/>
    <lineage>
        <taxon>Bacteria</taxon>
        <taxon>Bacillati</taxon>
        <taxon>Actinomycetota</taxon>
        <taxon>Actinomycetes</taxon>
        <taxon>Pseudonocardiales</taxon>
        <taxon>Pseudonocardiaceae</taxon>
        <taxon>Crossiella</taxon>
    </lineage>
</organism>
<dbReference type="PROSITE" id="PS51257">
    <property type="entry name" value="PROKAR_LIPOPROTEIN"/>
    <property type="match status" value="1"/>
</dbReference>
<dbReference type="EMBL" id="JACHMH010000001">
    <property type="protein sequence ID" value="MBB4675737.1"/>
    <property type="molecule type" value="Genomic_DNA"/>
</dbReference>
<reference evidence="2 3" key="1">
    <citation type="submission" date="2020-08" db="EMBL/GenBank/DDBJ databases">
        <title>Sequencing the genomes of 1000 actinobacteria strains.</title>
        <authorList>
            <person name="Klenk H.-P."/>
        </authorList>
    </citation>
    <scope>NUCLEOTIDE SEQUENCE [LARGE SCALE GENOMIC DNA]</scope>
    <source>
        <strain evidence="2 3">DSM 44230</strain>
    </source>
</reference>
<evidence type="ECO:0000256" key="1">
    <source>
        <dbReference type="SAM" id="SignalP"/>
    </source>
</evidence>
<dbReference type="RefSeq" id="WP_185001664.1">
    <property type="nucleotide sequence ID" value="NZ_BAAAUI010000092.1"/>
</dbReference>
<name>A0A7W7C795_9PSEU</name>
<sequence length="192" mass="20450">MSRPPRLPVLLLGCLALAACTPPPQKPAPNPPPVAITTPSISLPPRPREIKLDRVDPCALLTTRQRKALGMDRPPLATRYPTMGNARVCDFRDSTRALTVRIGLVLVQGVGVWLEETAQADVKAATVAEFPAVIVRTAEQTRFCNVEVDVAQGQFLDIQFGDAGNAAPPGLDAMCASAQEVATAAMTTLMAR</sequence>
<accession>A0A7W7C795</accession>
<comment type="caution">
    <text evidence="2">The sequence shown here is derived from an EMBL/GenBank/DDBJ whole genome shotgun (WGS) entry which is preliminary data.</text>
</comment>
<dbReference type="Proteomes" id="UP000533598">
    <property type="component" value="Unassembled WGS sequence"/>
</dbReference>
<protein>
    <recommendedName>
        <fullName evidence="4">DUF3558 domain-containing protein</fullName>
    </recommendedName>
</protein>
<feature type="chain" id="PRO_5039215352" description="DUF3558 domain-containing protein" evidence="1">
    <location>
        <begin position="19"/>
        <end position="192"/>
    </location>
</feature>
<dbReference type="AlphaFoldDB" id="A0A7W7C795"/>